<evidence type="ECO:0000256" key="8">
    <source>
        <dbReference type="ARBA" id="ARBA00022962"/>
    </source>
</evidence>
<evidence type="ECO:0000313" key="15">
    <source>
        <dbReference type="Proteomes" id="UP000297597"/>
    </source>
</evidence>
<keyword evidence="9 11" id="KW-0665">Pyrimidine biosynthesis</keyword>
<feature type="binding site" evidence="11">
    <location>
        <begin position="382"/>
        <end position="385"/>
    </location>
    <ligand>
        <name>L-glutamine</name>
        <dbReference type="ChEBI" id="CHEBI:58359"/>
    </ligand>
</feature>
<dbReference type="InterPro" id="IPR017926">
    <property type="entry name" value="GATASE"/>
</dbReference>
<comment type="catalytic activity">
    <reaction evidence="11">
        <text>UTP + NH4(+) + ATP = CTP + ADP + phosphate + 2 H(+)</text>
        <dbReference type="Rhea" id="RHEA:16597"/>
        <dbReference type="ChEBI" id="CHEBI:15378"/>
        <dbReference type="ChEBI" id="CHEBI:28938"/>
        <dbReference type="ChEBI" id="CHEBI:30616"/>
        <dbReference type="ChEBI" id="CHEBI:37563"/>
        <dbReference type="ChEBI" id="CHEBI:43474"/>
        <dbReference type="ChEBI" id="CHEBI:46398"/>
        <dbReference type="ChEBI" id="CHEBI:456216"/>
    </reaction>
</comment>
<comment type="catalytic activity">
    <reaction evidence="11">
        <text>L-glutamine + H2O = L-glutamate + NH4(+)</text>
        <dbReference type="Rhea" id="RHEA:15889"/>
        <dbReference type="ChEBI" id="CHEBI:15377"/>
        <dbReference type="ChEBI" id="CHEBI:28938"/>
        <dbReference type="ChEBI" id="CHEBI:29985"/>
        <dbReference type="ChEBI" id="CHEBI:58359"/>
    </reaction>
</comment>
<feature type="binding site" evidence="11">
    <location>
        <position position="462"/>
    </location>
    <ligand>
        <name>L-glutamine</name>
        <dbReference type="ChEBI" id="CHEBI:58359"/>
    </ligand>
</feature>
<name>A0A4Y7RZC6_9FIRM</name>
<dbReference type="EMBL" id="QFFZ01000001">
    <property type="protein sequence ID" value="TEB13657.1"/>
    <property type="molecule type" value="Genomic_DNA"/>
</dbReference>
<organism evidence="14 15">
    <name type="scientific">Pelotomaculum propionicicum</name>
    <dbReference type="NCBI Taxonomy" id="258475"/>
    <lineage>
        <taxon>Bacteria</taxon>
        <taxon>Bacillati</taxon>
        <taxon>Bacillota</taxon>
        <taxon>Clostridia</taxon>
        <taxon>Eubacteriales</taxon>
        <taxon>Desulfotomaculaceae</taxon>
        <taxon>Pelotomaculum</taxon>
    </lineage>
</organism>
<keyword evidence="5 11" id="KW-0547">Nucleotide-binding</keyword>
<evidence type="ECO:0000256" key="3">
    <source>
        <dbReference type="ARBA" id="ARBA00022598"/>
    </source>
</evidence>
<feature type="binding site" evidence="11">
    <location>
        <position position="224"/>
    </location>
    <ligand>
        <name>UTP</name>
        <dbReference type="ChEBI" id="CHEBI:46398"/>
    </ligand>
</feature>
<evidence type="ECO:0000256" key="9">
    <source>
        <dbReference type="ARBA" id="ARBA00022975"/>
    </source>
</evidence>
<evidence type="ECO:0000259" key="12">
    <source>
        <dbReference type="Pfam" id="PF00117"/>
    </source>
</evidence>
<dbReference type="FunFam" id="3.40.50.300:FF:000009">
    <property type="entry name" value="CTP synthase"/>
    <property type="match status" value="1"/>
</dbReference>
<dbReference type="InterPro" id="IPR017456">
    <property type="entry name" value="CTP_synthase_N"/>
</dbReference>
<dbReference type="Gene3D" id="3.40.50.300">
    <property type="entry name" value="P-loop containing nucleotide triphosphate hydrolases"/>
    <property type="match status" value="1"/>
</dbReference>
<dbReference type="RefSeq" id="WP_134211972.1">
    <property type="nucleotide sequence ID" value="NZ_QFFZ01000001.1"/>
</dbReference>
<comment type="pathway">
    <text evidence="1 11">Pyrimidine metabolism; CTP biosynthesis via de novo pathway; CTP from UDP: step 2/2.</text>
</comment>
<comment type="miscellaneous">
    <text evidence="11">CTPSs have evolved a hybrid strategy for distinguishing between UTP and CTP. The overlapping regions of the product feedback inhibitory and substrate sites recognize a common feature in both compounds, the triphosphate moiety. To differentiate isosteric substrate and product pyrimidine rings, an additional pocket far from the expected kinase/ligase catalytic site, specifically recognizes the cytosine and ribose portions of the product inhibitor.</text>
</comment>
<feature type="binding site" evidence="11">
    <location>
        <begin position="188"/>
        <end position="193"/>
    </location>
    <ligand>
        <name>CTP</name>
        <dbReference type="ChEBI" id="CHEBI:37563"/>
        <note>allosteric inhibitor</note>
    </ligand>
</feature>
<evidence type="ECO:0000256" key="4">
    <source>
        <dbReference type="ARBA" id="ARBA00022723"/>
    </source>
</evidence>
<keyword evidence="4 11" id="KW-0479">Metal-binding</keyword>
<feature type="binding site" evidence="11">
    <location>
        <position position="71"/>
    </location>
    <ligand>
        <name>Mg(2+)</name>
        <dbReference type="ChEBI" id="CHEBI:18420"/>
    </ligand>
</feature>
<evidence type="ECO:0000313" key="14">
    <source>
        <dbReference type="EMBL" id="TEB13657.1"/>
    </source>
</evidence>
<dbReference type="Pfam" id="PF00117">
    <property type="entry name" value="GATase"/>
    <property type="match status" value="1"/>
</dbReference>
<dbReference type="HAMAP" id="MF_01227">
    <property type="entry name" value="PyrG"/>
    <property type="match status" value="1"/>
</dbReference>
<dbReference type="GO" id="GO:0019856">
    <property type="term" value="P:pyrimidine nucleobase biosynthetic process"/>
    <property type="evidence" value="ECO:0007669"/>
    <property type="project" value="TreeGrafter"/>
</dbReference>
<dbReference type="EC" id="6.3.4.2" evidence="11"/>
<feature type="binding site" evidence="11">
    <location>
        <position position="242"/>
    </location>
    <ligand>
        <name>ATP</name>
        <dbReference type="ChEBI" id="CHEBI:30616"/>
    </ligand>
</feature>
<dbReference type="InterPro" id="IPR027417">
    <property type="entry name" value="P-loop_NTPase"/>
</dbReference>
<feature type="binding site" evidence="11">
    <location>
        <position position="141"/>
    </location>
    <ligand>
        <name>Mg(2+)</name>
        <dbReference type="ChEBI" id="CHEBI:18420"/>
    </ligand>
</feature>
<dbReference type="OrthoDB" id="9801107at2"/>
<dbReference type="GO" id="GO:0003883">
    <property type="term" value="F:CTP synthase activity"/>
    <property type="evidence" value="ECO:0007669"/>
    <property type="project" value="UniProtKB-UniRule"/>
</dbReference>
<evidence type="ECO:0000256" key="2">
    <source>
        <dbReference type="ARBA" id="ARBA00007533"/>
    </source>
</evidence>
<feature type="binding site" evidence="11">
    <location>
        <position position="71"/>
    </location>
    <ligand>
        <name>ATP</name>
        <dbReference type="ChEBI" id="CHEBI:30616"/>
    </ligand>
</feature>
<dbReference type="CDD" id="cd03113">
    <property type="entry name" value="CTPS_N"/>
    <property type="match status" value="1"/>
</dbReference>
<dbReference type="GO" id="GO:0044210">
    <property type="term" value="P:'de novo' CTP biosynthetic process"/>
    <property type="evidence" value="ECO:0007669"/>
    <property type="project" value="UniProtKB-UniRule"/>
</dbReference>
<feature type="domain" description="Glutamine amidotransferase" evidence="12">
    <location>
        <begin position="302"/>
        <end position="525"/>
    </location>
</feature>
<dbReference type="GO" id="GO:0005829">
    <property type="term" value="C:cytosol"/>
    <property type="evidence" value="ECO:0007669"/>
    <property type="project" value="TreeGrafter"/>
</dbReference>
<evidence type="ECO:0000256" key="11">
    <source>
        <dbReference type="HAMAP-Rule" id="MF_01227"/>
    </source>
</evidence>
<comment type="function">
    <text evidence="11">Catalyzes the ATP-dependent amination of UTP to CTP with either L-glutamine or ammonia as the source of nitrogen. Regulates intracellular CTP levels through interactions with the four ribonucleotide triphosphates.</text>
</comment>
<feature type="binding site" evidence="11">
    <location>
        <begin position="148"/>
        <end position="150"/>
    </location>
    <ligand>
        <name>CTP</name>
        <dbReference type="ChEBI" id="CHEBI:37563"/>
        <note>allosteric inhibitor</note>
    </ligand>
</feature>
<dbReference type="SUPFAM" id="SSF52317">
    <property type="entry name" value="Class I glutamine amidotransferase-like"/>
    <property type="match status" value="1"/>
</dbReference>
<feature type="domain" description="CTP synthase N-terminal" evidence="13">
    <location>
        <begin position="3"/>
        <end position="266"/>
    </location>
</feature>
<dbReference type="NCBIfam" id="NF003792">
    <property type="entry name" value="PRK05380.1"/>
    <property type="match status" value="1"/>
</dbReference>
<keyword evidence="8 11" id="KW-0315">Glutamine amidotransferase</keyword>
<evidence type="ECO:0000256" key="7">
    <source>
        <dbReference type="ARBA" id="ARBA00022842"/>
    </source>
</evidence>
<feature type="binding site" evidence="11">
    <location>
        <position position="405"/>
    </location>
    <ligand>
        <name>L-glutamine</name>
        <dbReference type="ChEBI" id="CHEBI:58359"/>
    </ligand>
</feature>
<sequence length="539" mass="60185">MAKFVFVTGGVVSSLGKGITAASLGRLLKSRGLKVAIQKLDPYINVDPGTMSPYQHGEVFVTEDGAETDLDLGHYERFIDINISRSCNVTTGGIYSAVINKERRGDFLGGTVQVIPHITNEIKEQVRRVATESNADVIITEIGGTVGDIESLPFLEAIRQLKSDLGKRNTVYIHVTLVPYLRAANELKTKPTQHSVKELRSIGIQPDVIVCRTEKPLTKDMEEKLALFCDIDKEAVIQAVDAPSIYEVPLMLEEEGLADIVLEKLGVTTALPNLTDWREMVVRLKNLRYQATIGLVGKYVSLHDAYLSVAESLRHAGFYHGSAIDIRWINSEEVSRADAEEMLRDVDGILVPGGFGDRGIEGKIEAIRFARENNVPYLGLCLGMQLAVVEFSRNVIGWLDANSTEFNPATNYPVIDLLPEQKDLDQKGGTMRLGKYPCKLQPGTLAYHCYGQDTIEERHRHRYELNNTYRDELAQKGLVFSGTLPSGYLVEIVELPGHPWFLATQFHPEFKSRPNRPHPLFREFIGASLKYKESKLIDF</sequence>
<dbReference type="PROSITE" id="PS51273">
    <property type="entry name" value="GATASE_TYPE_1"/>
    <property type="match status" value="1"/>
</dbReference>
<dbReference type="GO" id="GO:0046872">
    <property type="term" value="F:metal ion binding"/>
    <property type="evidence" value="ECO:0007669"/>
    <property type="project" value="UniProtKB-KW"/>
</dbReference>
<dbReference type="PANTHER" id="PTHR11550">
    <property type="entry name" value="CTP SYNTHASE"/>
    <property type="match status" value="1"/>
</dbReference>
<dbReference type="FunFam" id="3.40.50.880:FF:000002">
    <property type="entry name" value="CTP synthase"/>
    <property type="match status" value="1"/>
</dbReference>
<dbReference type="Pfam" id="PF06418">
    <property type="entry name" value="CTP_synth_N"/>
    <property type="match status" value="1"/>
</dbReference>
<keyword evidence="6 11" id="KW-0067">ATP-binding</keyword>
<dbReference type="InterPro" id="IPR004468">
    <property type="entry name" value="CTP_synthase"/>
</dbReference>
<dbReference type="AlphaFoldDB" id="A0A4Y7RZC6"/>
<keyword evidence="7 11" id="KW-0460">Magnesium</keyword>
<evidence type="ECO:0000256" key="5">
    <source>
        <dbReference type="ARBA" id="ARBA00022741"/>
    </source>
</evidence>
<dbReference type="SUPFAM" id="SSF52540">
    <property type="entry name" value="P-loop containing nucleoside triphosphate hydrolases"/>
    <property type="match status" value="1"/>
</dbReference>
<comment type="similarity">
    <text evidence="2 11">Belongs to the CTP synthase family.</text>
</comment>
<feature type="binding site" evidence="11">
    <location>
        <position position="224"/>
    </location>
    <ligand>
        <name>CTP</name>
        <dbReference type="ChEBI" id="CHEBI:37563"/>
        <note>allosteric inhibitor</note>
    </ligand>
</feature>
<comment type="activity regulation">
    <text evidence="11">Allosterically activated by GTP, when glutamine is the substrate; GTP has no effect on the reaction when ammonia is the substrate. The allosteric effector GTP functions by stabilizing the protein conformation that binds the tetrahedral intermediate(s) formed during glutamine hydrolysis. Inhibited by the product CTP, via allosteric rather than competitive inhibition.</text>
</comment>
<dbReference type="GO" id="GO:0004359">
    <property type="term" value="F:glutaminase activity"/>
    <property type="evidence" value="ECO:0007669"/>
    <property type="project" value="RHEA"/>
</dbReference>
<comment type="subunit">
    <text evidence="11">Homotetramer.</text>
</comment>
<feature type="active site" evidence="11">
    <location>
        <position position="507"/>
    </location>
</feature>
<feature type="active site" evidence="11">
    <location>
        <position position="509"/>
    </location>
</feature>
<dbReference type="NCBIfam" id="TIGR00337">
    <property type="entry name" value="PyrG"/>
    <property type="match status" value="1"/>
</dbReference>
<evidence type="ECO:0000256" key="1">
    <source>
        <dbReference type="ARBA" id="ARBA00005171"/>
    </source>
</evidence>
<feature type="region of interest" description="Amidoligase domain" evidence="11">
    <location>
        <begin position="1"/>
        <end position="267"/>
    </location>
</feature>
<dbReference type="UniPathway" id="UPA00159">
    <property type="reaction ID" value="UER00277"/>
</dbReference>
<feature type="binding site" evidence="11">
    <location>
        <begin position="188"/>
        <end position="193"/>
    </location>
    <ligand>
        <name>UTP</name>
        <dbReference type="ChEBI" id="CHEBI:46398"/>
    </ligand>
</feature>
<accession>A0A4Y7RZC6</accession>
<proteinExistence type="inferred from homology"/>
<keyword evidence="3 11" id="KW-0436">Ligase</keyword>
<dbReference type="Gene3D" id="3.40.50.880">
    <property type="match status" value="1"/>
</dbReference>
<dbReference type="GO" id="GO:0097268">
    <property type="term" value="C:cytoophidium"/>
    <property type="evidence" value="ECO:0007669"/>
    <property type="project" value="UniProtKB-ARBA"/>
</dbReference>
<dbReference type="PANTHER" id="PTHR11550:SF0">
    <property type="entry name" value="CTP SYNTHASE-RELATED"/>
    <property type="match status" value="1"/>
</dbReference>
<dbReference type="InterPro" id="IPR029062">
    <property type="entry name" value="Class_I_gatase-like"/>
</dbReference>
<dbReference type="CDD" id="cd01746">
    <property type="entry name" value="GATase1_CTP_Synthase"/>
    <property type="match status" value="1"/>
</dbReference>
<feature type="binding site" evidence="11">
    <location>
        <position position="354"/>
    </location>
    <ligand>
        <name>L-glutamine</name>
        <dbReference type="ChEBI" id="CHEBI:58359"/>
    </ligand>
</feature>
<evidence type="ECO:0000259" key="13">
    <source>
        <dbReference type="Pfam" id="PF06418"/>
    </source>
</evidence>
<dbReference type="GO" id="GO:0005524">
    <property type="term" value="F:ATP binding"/>
    <property type="evidence" value="ECO:0007669"/>
    <property type="project" value="UniProtKB-KW"/>
</dbReference>
<gene>
    <name evidence="11 14" type="primary">pyrG</name>
    <name evidence="14" type="ORF">Pmgp_00057</name>
</gene>
<dbReference type="Proteomes" id="UP000297597">
    <property type="component" value="Unassembled WGS sequence"/>
</dbReference>
<comment type="caution">
    <text evidence="11">Lacks conserved residue(s) required for the propagation of feature annotation.</text>
</comment>
<reference evidence="14 15" key="1">
    <citation type="journal article" date="2018" name="Environ. Microbiol.">
        <title>Novel energy conservation strategies and behaviour of Pelotomaculum schinkii driving syntrophic propionate catabolism.</title>
        <authorList>
            <person name="Hidalgo-Ahumada C.A.P."/>
            <person name="Nobu M.K."/>
            <person name="Narihiro T."/>
            <person name="Tamaki H."/>
            <person name="Liu W.T."/>
            <person name="Kamagata Y."/>
            <person name="Stams A.J.M."/>
            <person name="Imachi H."/>
            <person name="Sousa D.Z."/>
        </authorList>
    </citation>
    <scope>NUCLEOTIDE SEQUENCE [LARGE SCALE GENOMIC DNA]</scope>
    <source>
        <strain evidence="14 15">MGP</strain>
    </source>
</reference>
<comment type="catalytic activity">
    <reaction evidence="10 11">
        <text>UTP + L-glutamine + ATP + H2O = CTP + L-glutamate + ADP + phosphate + 2 H(+)</text>
        <dbReference type="Rhea" id="RHEA:26426"/>
        <dbReference type="ChEBI" id="CHEBI:15377"/>
        <dbReference type="ChEBI" id="CHEBI:15378"/>
        <dbReference type="ChEBI" id="CHEBI:29985"/>
        <dbReference type="ChEBI" id="CHEBI:30616"/>
        <dbReference type="ChEBI" id="CHEBI:37563"/>
        <dbReference type="ChEBI" id="CHEBI:43474"/>
        <dbReference type="ChEBI" id="CHEBI:46398"/>
        <dbReference type="ChEBI" id="CHEBI:58359"/>
        <dbReference type="ChEBI" id="CHEBI:456216"/>
        <dbReference type="EC" id="6.3.4.2"/>
    </reaction>
</comment>
<evidence type="ECO:0000256" key="10">
    <source>
        <dbReference type="ARBA" id="ARBA00047781"/>
    </source>
</evidence>
<dbReference type="GO" id="GO:0042802">
    <property type="term" value="F:identical protein binding"/>
    <property type="evidence" value="ECO:0007669"/>
    <property type="project" value="TreeGrafter"/>
</dbReference>
<evidence type="ECO:0000256" key="6">
    <source>
        <dbReference type="ARBA" id="ARBA00022840"/>
    </source>
</evidence>
<feature type="binding site" evidence="11">
    <location>
        <position position="54"/>
    </location>
    <ligand>
        <name>L-glutamine</name>
        <dbReference type="ChEBI" id="CHEBI:58359"/>
    </ligand>
</feature>
<dbReference type="InterPro" id="IPR033828">
    <property type="entry name" value="GATase1_CTP_Synthase"/>
</dbReference>
<protein>
    <recommendedName>
        <fullName evidence="11">CTP synthase</fullName>
        <ecNumber evidence="11">6.3.4.2</ecNumber>
    </recommendedName>
    <alternativeName>
        <fullName evidence="11">Cytidine 5'-triphosphate synthase</fullName>
    </alternativeName>
    <alternativeName>
        <fullName evidence="11">Cytidine triphosphate synthetase</fullName>
        <shortName evidence="11">CTP synthetase</shortName>
        <shortName evidence="11">CTPS</shortName>
    </alternativeName>
    <alternativeName>
        <fullName evidence="11">UTP--ammonia ligase</fullName>
    </alternativeName>
</protein>
<feature type="binding site" evidence="11">
    <location>
        <position position="13"/>
    </location>
    <ligand>
        <name>CTP</name>
        <dbReference type="ChEBI" id="CHEBI:37563"/>
        <note>allosteric inhibitor</note>
    </ligand>
</feature>
<feature type="binding site" evidence="11">
    <location>
        <position position="13"/>
    </location>
    <ligand>
        <name>UTP</name>
        <dbReference type="ChEBI" id="CHEBI:46398"/>
    </ligand>
</feature>
<keyword evidence="15" id="KW-1185">Reference proteome</keyword>
<feature type="binding site" evidence="11">
    <location>
        <begin position="14"/>
        <end position="19"/>
    </location>
    <ligand>
        <name>ATP</name>
        <dbReference type="ChEBI" id="CHEBI:30616"/>
    </ligand>
</feature>
<feature type="active site" description="Nucleophile; for glutamine hydrolysis" evidence="11">
    <location>
        <position position="381"/>
    </location>
</feature>
<comment type="caution">
    <text evidence="14">The sequence shown here is derived from an EMBL/GenBank/DDBJ whole genome shotgun (WGS) entry which is preliminary data.</text>
</comment>